<dbReference type="Gene3D" id="2.40.170.20">
    <property type="entry name" value="TonB-dependent receptor, beta-barrel domain"/>
    <property type="match status" value="1"/>
</dbReference>
<dbReference type="Proteomes" id="UP000581447">
    <property type="component" value="Unassembled WGS sequence"/>
</dbReference>
<evidence type="ECO:0000256" key="1">
    <source>
        <dbReference type="ARBA" id="ARBA00004442"/>
    </source>
</evidence>
<accession>A0A840AZY5</accession>
<dbReference type="RefSeq" id="WP_183940230.1">
    <property type="nucleotide sequence ID" value="NZ_BAABBG010000001.1"/>
</dbReference>
<dbReference type="GO" id="GO:0009279">
    <property type="term" value="C:cell outer membrane"/>
    <property type="evidence" value="ECO:0007669"/>
    <property type="project" value="UniProtKB-SubCell"/>
</dbReference>
<sequence>MKIFPFSIILLATTAVPAMAAVDVQATGSTIAIAQDDEDMPVDEGASGEIVVTAERIRGSVDTDVPPVEQLNEADIASLGASSLTDLVAAVAPQANSGRGRGGGMPIILLNGQRVSGFRELRDLPPEAIRQVQIFPEEVALKYGYRPDQRVINFILKDNFASFATEFEHAQPEAGGFGSNELEATLTRIGASTRFNLDVELERATALTESERDLIATNGSLLARGGNISGLGLNGVISPSLNAAAGAAVTQAGVPIGIANPTLAQFAGTANRLNDSDIGDARTLLPRTERLEVNGTWSRSLGPQTGLSFNANYALNGSASLLGLPGTSFVLPGNSPFSPFGQDVTLSRYFDTPRPLERESETHVFQTGGTFNHVLGRWRWTVTGNYARTDNETRTTRNADYTALRAGVLAGTVNPFAAGFGADLLFLAPDLASSLNQNLDVRSTLAGSVLTLPAGEVQTTLASGFTRQMLDSETWRSGVTTNVALRRNIINQSVNAELPITGRDFGIGSTIGEWSINGNVGFSDLSDFGKLVEYGAGLRWAPARNLTFQASITGDENASGIGQLGNPTLVTPNVATYDFTRGESLFINVTTGGNPALIGEKRRDLILNANWTPTFIKDFALQASYFRNNSRNTTASFPLLTPEIEAAFASRVVRDVNGRLVSVDQRPVNYDRETSQRIRWGFNMSGNIGAAPPMRGPFGGPPGAGAPRGSGGAPGAAAPAGVPRGPRAGGGFGGGGFGGGGGQPSRWNIALYHTYRIQEEVLIRPGVPVLDLLNGSATNSNGGASRHEVELSGGMFHKGFGLRLQGTYKSGTAANGTGLPGSNDLRFSDLAAVNAFLFINLDQQARVVNAMPFLKGSRVTFRVENILNDIVDVRDQNGNVPLGYQPGYIDPRGRVFELSFRKRF</sequence>
<protein>
    <recommendedName>
        <fullName evidence="8">TonB-dependent receptor</fullName>
    </recommendedName>
</protein>
<name>A0A840AZY5_9SPHN</name>
<feature type="chain" id="PRO_5032410976" description="TonB-dependent receptor" evidence="5">
    <location>
        <begin position="21"/>
        <end position="904"/>
    </location>
</feature>
<feature type="region of interest" description="Disordered" evidence="4">
    <location>
        <begin position="691"/>
        <end position="739"/>
    </location>
</feature>
<dbReference type="AlphaFoldDB" id="A0A840AZY5"/>
<evidence type="ECO:0000313" key="6">
    <source>
        <dbReference type="EMBL" id="MBB3942547.1"/>
    </source>
</evidence>
<feature type="compositionally biased region" description="Low complexity" evidence="4">
    <location>
        <begin position="715"/>
        <end position="726"/>
    </location>
</feature>
<evidence type="ECO:0000256" key="3">
    <source>
        <dbReference type="ARBA" id="ARBA00023237"/>
    </source>
</evidence>
<dbReference type="SUPFAM" id="SSF56935">
    <property type="entry name" value="Porins"/>
    <property type="match status" value="1"/>
</dbReference>
<dbReference type="PANTHER" id="PTHR47234">
    <property type="match status" value="1"/>
</dbReference>
<organism evidence="6 7">
    <name type="scientific">Sphingorhabdus rigui</name>
    <dbReference type="NCBI Taxonomy" id="1282858"/>
    <lineage>
        <taxon>Bacteria</taxon>
        <taxon>Pseudomonadati</taxon>
        <taxon>Pseudomonadota</taxon>
        <taxon>Alphaproteobacteria</taxon>
        <taxon>Sphingomonadales</taxon>
        <taxon>Sphingomonadaceae</taxon>
        <taxon>Sphingorhabdus</taxon>
    </lineage>
</organism>
<keyword evidence="5" id="KW-0732">Signal</keyword>
<feature type="signal peptide" evidence="5">
    <location>
        <begin position="1"/>
        <end position="20"/>
    </location>
</feature>
<dbReference type="InterPro" id="IPR037066">
    <property type="entry name" value="Plug_dom_sf"/>
</dbReference>
<comment type="caution">
    <text evidence="6">The sequence shown here is derived from an EMBL/GenBank/DDBJ whole genome shotgun (WGS) entry which is preliminary data.</text>
</comment>
<proteinExistence type="predicted"/>
<keyword evidence="2" id="KW-0472">Membrane</keyword>
<keyword evidence="7" id="KW-1185">Reference proteome</keyword>
<reference evidence="6 7" key="1">
    <citation type="submission" date="2020-08" db="EMBL/GenBank/DDBJ databases">
        <title>Genomic Encyclopedia of Type Strains, Phase IV (KMG-IV): sequencing the most valuable type-strain genomes for metagenomic binning, comparative biology and taxonomic classification.</title>
        <authorList>
            <person name="Goeker M."/>
        </authorList>
    </citation>
    <scope>NUCLEOTIDE SEQUENCE [LARGE SCALE GENOMIC DNA]</scope>
    <source>
        <strain evidence="6 7">DSM 29050</strain>
    </source>
</reference>
<dbReference type="PANTHER" id="PTHR47234:SF3">
    <property type="entry name" value="SECRETIN_TONB SHORT N-TERMINAL DOMAIN-CONTAINING PROTEIN"/>
    <property type="match status" value="1"/>
</dbReference>
<dbReference type="EMBL" id="JACIEA010000001">
    <property type="protein sequence ID" value="MBB3942547.1"/>
    <property type="molecule type" value="Genomic_DNA"/>
</dbReference>
<evidence type="ECO:0000313" key="7">
    <source>
        <dbReference type="Proteomes" id="UP000581447"/>
    </source>
</evidence>
<feature type="compositionally biased region" description="Gly residues" evidence="4">
    <location>
        <begin position="697"/>
        <end position="714"/>
    </location>
</feature>
<evidence type="ECO:0000256" key="5">
    <source>
        <dbReference type="SAM" id="SignalP"/>
    </source>
</evidence>
<evidence type="ECO:0000256" key="4">
    <source>
        <dbReference type="SAM" id="MobiDB-lite"/>
    </source>
</evidence>
<evidence type="ECO:0000256" key="2">
    <source>
        <dbReference type="ARBA" id="ARBA00023136"/>
    </source>
</evidence>
<keyword evidence="3" id="KW-0998">Cell outer membrane</keyword>
<dbReference type="InterPro" id="IPR036942">
    <property type="entry name" value="Beta-barrel_TonB_sf"/>
</dbReference>
<dbReference type="Gene3D" id="2.170.130.10">
    <property type="entry name" value="TonB-dependent receptor, plug domain"/>
    <property type="match status" value="1"/>
</dbReference>
<comment type="subcellular location">
    <subcellularLocation>
        <location evidence="1">Cell outer membrane</location>
    </subcellularLocation>
</comment>
<gene>
    <name evidence="6" type="ORF">GGR91_000769</name>
</gene>
<feature type="compositionally biased region" description="Gly residues" evidence="4">
    <location>
        <begin position="727"/>
        <end position="739"/>
    </location>
</feature>
<evidence type="ECO:0008006" key="8">
    <source>
        <dbReference type="Google" id="ProtNLM"/>
    </source>
</evidence>